<feature type="region of interest" description="Disordered" evidence="1">
    <location>
        <begin position="56"/>
        <end position="94"/>
    </location>
</feature>
<dbReference type="EMBL" id="AEYP01050473">
    <property type="status" value="NOT_ANNOTATED_CDS"/>
    <property type="molecule type" value="Genomic_DNA"/>
</dbReference>
<organism evidence="2">
    <name type="scientific">Mustela putorius furo</name>
    <name type="common">European domestic ferret</name>
    <name type="synonym">Mustela furo</name>
    <dbReference type="NCBI Taxonomy" id="9669"/>
    <lineage>
        <taxon>Eukaryota</taxon>
        <taxon>Metazoa</taxon>
        <taxon>Chordata</taxon>
        <taxon>Craniata</taxon>
        <taxon>Vertebrata</taxon>
        <taxon>Euteleostomi</taxon>
        <taxon>Mammalia</taxon>
        <taxon>Eutheria</taxon>
        <taxon>Laurasiatheria</taxon>
        <taxon>Carnivora</taxon>
        <taxon>Caniformia</taxon>
        <taxon>Musteloidea</taxon>
        <taxon>Mustelidae</taxon>
        <taxon>Mustelinae</taxon>
        <taxon>Mustela</taxon>
    </lineage>
</organism>
<name>M3Y939_MUSPF</name>
<dbReference type="Ensembl" id="ENSMPUT00000007971.1">
    <property type="protein sequence ID" value="ENSMPUP00000007846.1"/>
    <property type="gene ID" value="ENSMPUG00000007904.1"/>
</dbReference>
<proteinExistence type="predicted"/>
<dbReference type="HOGENOM" id="CLU_2391694_0_0_1"/>
<reference evidence="2" key="1">
    <citation type="submission" date="2024-06" db="UniProtKB">
        <authorList>
            <consortium name="Ensembl"/>
        </authorList>
    </citation>
    <scope>IDENTIFICATION</scope>
</reference>
<accession>M3Y939</accession>
<sequence length="94" mass="10202">ARPGLPGDPELSKVGPGAARPWVRPTLGAQPTRPRSSLKLIDCEALTFSHTRGRGIFSARSPHATKRVKSAAGERRNHDSSRQSASPRLSSRFF</sequence>
<feature type="region of interest" description="Disordered" evidence="1">
    <location>
        <begin position="1"/>
        <end position="35"/>
    </location>
</feature>
<dbReference type="EMBL" id="AEYP01050474">
    <property type="status" value="NOT_ANNOTATED_CDS"/>
    <property type="molecule type" value="Genomic_DNA"/>
</dbReference>
<feature type="compositionally biased region" description="Low complexity" evidence="1">
    <location>
        <begin position="82"/>
        <end position="94"/>
    </location>
</feature>
<protein>
    <submittedName>
        <fullName evidence="2">Uncharacterized protein</fullName>
    </submittedName>
</protein>
<evidence type="ECO:0000313" key="2">
    <source>
        <dbReference type="Ensembl" id="ENSMPUP00000007846.1"/>
    </source>
</evidence>
<dbReference type="AlphaFoldDB" id="M3Y939"/>
<dbReference type="InParanoid" id="M3Y939"/>
<feature type="compositionally biased region" description="Basic and acidic residues" evidence="1">
    <location>
        <begin position="72"/>
        <end position="81"/>
    </location>
</feature>
<evidence type="ECO:0000256" key="1">
    <source>
        <dbReference type="SAM" id="MobiDB-lite"/>
    </source>
</evidence>